<dbReference type="RefSeq" id="WP_061918830.1">
    <property type="nucleotide sequence ID" value="NZ_DF967971.1"/>
</dbReference>
<evidence type="ECO:0008006" key="3">
    <source>
        <dbReference type="Google" id="ProtNLM"/>
    </source>
</evidence>
<dbReference type="STRING" id="360411.AC812_12135"/>
<keyword evidence="2" id="KW-1185">Reference proteome</keyword>
<sequence length="114" mass="12894">MRINDKPINPGELRTPITLKKRTVTTDAGGFKTEVYTNVATVYARWQNAHGREVWTADMAGAIAPATVLIRYLADIDESWVVDKNGEIFEIVSIDNIMERNEYLEIKVKRLKAG</sequence>
<reference evidence="1 2" key="1">
    <citation type="submission" date="2015-07" db="EMBL/GenBank/DDBJ databases">
        <title>Draft genome of Bellilinea caldifistulae DSM 17877.</title>
        <authorList>
            <person name="Hemp J."/>
            <person name="Ward L.M."/>
            <person name="Pace L.A."/>
            <person name="Fischer W.W."/>
        </authorList>
    </citation>
    <scope>NUCLEOTIDE SEQUENCE [LARGE SCALE GENOMIC DNA]</scope>
    <source>
        <strain evidence="1 2">GOMI-1</strain>
    </source>
</reference>
<dbReference type="Pfam" id="PF05521">
    <property type="entry name" value="Phage_HCP"/>
    <property type="match status" value="1"/>
</dbReference>
<proteinExistence type="predicted"/>
<dbReference type="InterPro" id="IPR008767">
    <property type="entry name" value="Phage_SPP1_head-tail_adaptor"/>
</dbReference>
<dbReference type="AlphaFoldDB" id="A0A0N8GM78"/>
<organism evidence="1 2">
    <name type="scientific">Bellilinea caldifistulae</name>
    <dbReference type="NCBI Taxonomy" id="360411"/>
    <lineage>
        <taxon>Bacteria</taxon>
        <taxon>Bacillati</taxon>
        <taxon>Chloroflexota</taxon>
        <taxon>Anaerolineae</taxon>
        <taxon>Anaerolineales</taxon>
        <taxon>Anaerolineaceae</taxon>
        <taxon>Bellilinea</taxon>
    </lineage>
</organism>
<dbReference type="NCBIfam" id="TIGR01563">
    <property type="entry name" value="gp16_SPP1"/>
    <property type="match status" value="1"/>
</dbReference>
<dbReference type="EMBL" id="LGHJ01000017">
    <property type="protein sequence ID" value="KPL74538.1"/>
    <property type="molecule type" value="Genomic_DNA"/>
</dbReference>
<comment type="caution">
    <text evidence="1">The sequence shown here is derived from an EMBL/GenBank/DDBJ whole genome shotgun (WGS) entry which is preliminary data.</text>
</comment>
<gene>
    <name evidence="1" type="ORF">AC812_12135</name>
</gene>
<dbReference type="InterPro" id="IPR038666">
    <property type="entry name" value="SSP1_head-tail_sf"/>
</dbReference>
<evidence type="ECO:0000313" key="2">
    <source>
        <dbReference type="Proteomes" id="UP000050514"/>
    </source>
</evidence>
<protein>
    <recommendedName>
        <fullName evidence="3">Head-tail adaptor protein</fullName>
    </recommendedName>
</protein>
<dbReference type="Gene3D" id="2.40.10.270">
    <property type="entry name" value="Bacteriophage SPP1 head-tail adaptor protein"/>
    <property type="match status" value="1"/>
</dbReference>
<name>A0A0N8GM78_9CHLR</name>
<dbReference type="Proteomes" id="UP000050514">
    <property type="component" value="Unassembled WGS sequence"/>
</dbReference>
<accession>A0A0N8GM78</accession>
<evidence type="ECO:0000313" key="1">
    <source>
        <dbReference type="EMBL" id="KPL74538.1"/>
    </source>
</evidence>